<organism evidence="1 2">
    <name type="scientific">Formimonas warabiya</name>
    <dbReference type="NCBI Taxonomy" id="1761012"/>
    <lineage>
        <taxon>Bacteria</taxon>
        <taxon>Bacillati</taxon>
        <taxon>Bacillota</taxon>
        <taxon>Clostridia</taxon>
        <taxon>Eubacteriales</taxon>
        <taxon>Peptococcaceae</taxon>
        <taxon>Candidatus Formimonas</taxon>
    </lineage>
</organism>
<dbReference type="AlphaFoldDB" id="A0A3G1KR19"/>
<keyword evidence="2" id="KW-1185">Reference proteome</keyword>
<dbReference type="Gene3D" id="3.90.420.10">
    <property type="entry name" value="Oxidoreductase, molybdopterin-binding domain"/>
    <property type="match status" value="1"/>
</dbReference>
<evidence type="ECO:0000313" key="1">
    <source>
        <dbReference type="EMBL" id="ATW24904.1"/>
    </source>
</evidence>
<proteinExistence type="predicted"/>
<reference evidence="1 2" key="1">
    <citation type="submission" date="2016-10" db="EMBL/GenBank/DDBJ databases">
        <title>Complete Genome Sequence of Peptococcaceae strain DCMF.</title>
        <authorList>
            <person name="Edwards R.J."/>
            <person name="Holland S.I."/>
            <person name="Deshpande N.P."/>
            <person name="Wong Y.K."/>
            <person name="Ertan H."/>
            <person name="Manefield M."/>
            <person name="Russell T.L."/>
            <person name="Lee M.J."/>
        </authorList>
    </citation>
    <scope>NUCLEOTIDE SEQUENCE [LARGE SCALE GENOMIC DNA]</scope>
    <source>
        <strain evidence="1 2">DCMF</strain>
    </source>
</reference>
<sequence>MKKGIVVLICVLVLVSVYMIKNDGKVKADISAYGDTPIKIVGLTENEFTITPNMLAALPCVRRSATSISADVGTVTAVGPLLNTFLARYEFSQKDFSTIRFCAADGYKTVLKNDLLEKEIILSLASGNKPLEGRFQPLRIIIPEAPSSYWTYQVNRIEFVMD</sequence>
<dbReference type="Proteomes" id="UP000323521">
    <property type="component" value="Chromosome"/>
</dbReference>
<dbReference type="KEGG" id="fwa:DCMF_09085"/>
<evidence type="ECO:0008006" key="3">
    <source>
        <dbReference type="Google" id="ProtNLM"/>
    </source>
</evidence>
<protein>
    <recommendedName>
        <fullName evidence="3">Molybdopterin-dependent oxidoreductase</fullName>
    </recommendedName>
</protein>
<gene>
    <name evidence="1" type="ORF">DCMF_09085</name>
</gene>
<name>A0A3G1KR19_FORW1</name>
<evidence type="ECO:0000313" key="2">
    <source>
        <dbReference type="Proteomes" id="UP000323521"/>
    </source>
</evidence>
<dbReference type="SUPFAM" id="SSF56524">
    <property type="entry name" value="Oxidoreductase molybdopterin-binding domain"/>
    <property type="match status" value="1"/>
</dbReference>
<dbReference type="EMBL" id="CP017634">
    <property type="protein sequence ID" value="ATW24904.1"/>
    <property type="molecule type" value="Genomic_DNA"/>
</dbReference>
<dbReference type="InterPro" id="IPR036374">
    <property type="entry name" value="OxRdtase_Mopterin-bd_sf"/>
</dbReference>
<accession>A0A3G1KR19</accession>